<dbReference type="PROSITE" id="PS00497">
    <property type="entry name" value="TYROSINASE_1"/>
    <property type="match status" value="1"/>
</dbReference>
<dbReference type="Pfam" id="PF00264">
    <property type="entry name" value="Tyrosinase"/>
    <property type="match status" value="1"/>
</dbReference>
<feature type="domain" description="Tyrosinase copper-binding" evidence="12">
    <location>
        <begin position="94"/>
        <end position="111"/>
    </location>
</feature>
<organism evidence="14 15">
    <name type="scientific">Aspergillus keveii</name>
    <dbReference type="NCBI Taxonomy" id="714993"/>
    <lineage>
        <taxon>Eukaryota</taxon>
        <taxon>Fungi</taxon>
        <taxon>Dikarya</taxon>
        <taxon>Ascomycota</taxon>
        <taxon>Pezizomycotina</taxon>
        <taxon>Eurotiomycetes</taxon>
        <taxon>Eurotiomycetidae</taxon>
        <taxon>Eurotiales</taxon>
        <taxon>Aspergillaceae</taxon>
        <taxon>Aspergillus</taxon>
        <taxon>Aspergillus subgen. Nidulantes</taxon>
    </lineage>
</organism>
<dbReference type="EC" id="1.14.18.1" evidence="3"/>
<name>A0ABR4GER8_9EURO</name>
<evidence type="ECO:0000256" key="2">
    <source>
        <dbReference type="ARBA" id="ARBA00009928"/>
    </source>
</evidence>
<feature type="domain" description="Tyrosinase copper-binding" evidence="13">
    <location>
        <begin position="324"/>
        <end position="335"/>
    </location>
</feature>
<dbReference type="InterPro" id="IPR008922">
    <property type="entry name" value="Di-copper_centre_dom_sf"/>
</dbReference>
<dbReference type="Proteomes" id="UP001610563">
    <property type="component" value="Unassembled WGS sequence"/>
</dbReference>
<evidence type="ECO:0000256" key="4">
    <source>
        <dbReference type="ARBA" id="ARBA00022723"/>
    </source>
</evidence>
<dbReference type="InterPro" id="IPR050316">
    <property type="entry name" value="Tyrosinase/Hemocyanin"/>
</dbReference>
<protein>
    <recommendedName>
        <fullName evidence="3">tyrosinase</fullName>
        <ecNumber evidence="3">1.14.18.1</ecNumber>
    </recommendedName>
</protein>
<feature type="region of interest" description="Disordered" evidence="11">
    <location>
        <begin position="1"/>
        <end position="20"/>
    </location>
</feature>
<dbReference type="PANTHER" id="PTHR11474:SF76">
    <property type="entry name" value="SHKT DOMAIN-CONTAINING PROTEIN"/>
    <property type="match status" value="1"/>
</dbReference>
<comment type="caution">
    <text evidence="14">The sequence shown here is derived from an EMBL/GenBank/DDBJ whole genome shotgun (WGS) entry which is preliminary data.</text>
</comment>
<evidence type="ECO:0000256" key="5">
    <source>
        <dbReference type="ARBA" id="ARBA00023002"/>
    </source>
</evidence>
<keyword evidence="4" id="KW-0479">Metal-binding</keyword>
<dbReference type="Gene3D" id="1.10.1280.10">
    <property type="entry name" value="Di-copper center containing domain from catechol oxidase"/>
    <property type="match status" value="1"/>
</dbReference>
<evidence type="ECO:0000256" key="10">
    <source>
        <dbReference type="ARBA" id="ARBA00048881"/>
    </source>
</evidence>
<accession>A0ABR4GER8</accession>
<evidence type="ECO:0000259" key="13">
    <source>
        <dbReference type="PROSITE" id="PS00498"/>
    </source>
</evidence>
<comment type="similarity">
    <text evidence="2">Belongs to the tyrosinase family.</text>
</comment>
<evidence type="ECO:0000256" key="6">
    <source>
        <dbReference type="ARBA" id="ARBA00023008"/>
    </source>
</evidence>
<keyword evidence="15" id="KW-1185">Reference proteome</keyword>
<keyword evidence="6" id="KW-0186">Copper</keyword>
<evidence type="ECO:0000313" key="15">
    <source>
        <dbReference type="Proteomes" id="UP001610563"/>
    </source>
</evidence>
<dbReference type="PRINTS" id="PR00092">
    <property type="entry name" value="TYROSINASE"/>
</dbReference>
<evidence type="ECO:0000256" key="7">
    <source>
        <dbReference type="ARBA" id="ARBA00023033"/>
    </source>
</evidence>
<dbReference type="InterPro" id="IPR041640">
    <property type="entry name" value="Tyrosinase_C"/>
</dbReference>
<sequence length="646" mass="72791">MSDPTYPIQGIELPSGQTNPPVRKEVTSWINDPSNARQVSLFMRALTEFQNASPTDDPFSYYRIAGIHGNPDVSWDGVGNPPGTVGKPSWWCAHNKETFVSWHRPYLVLFEQIIYDKMLSLIEKNVPAERRKPWEDAAKEWRLPYWDWALKQPYIDNQGVPEIFTRDRIDIINFSDSTPPTMENIPNPLARFRNPMGVPMGDSSMGQFALTGDPWSNAIATSRHGIDRSAPAGAWADGVNNWARANEAIQGGNGIIPIEDQVYRLFATDISSWESFASTKSQPPPTAADFMSLEAIHNEIHGYTGGRGTGMVGHMGDTSVAAFDPIFWFHHGNVDRLAATFQTLHPEMWYDPATELAATKLDPFHRDRTGTFWTADATRDFKANLKYSYDDLEPRHTRRPLGARFHPMSALRSLAARAIGHPQTGPHVDLAQLRRTINEKYGAVRREVRESPHLRGRENDYVIDVIYDRYALNGASYHINFFLGAPPADTDDFLPTDTYIGSIYTFSSNLEPEDTSAGQCHNCLDQRSHGVLSTAQIPLTKAILRLAKDPNNEELQSMEPHEVERYLERNLEWRGTVAIEDPTNHTRPTHIDMSRLPRTKIFAMKGKVHYPDSDSELATYRDYETMWRATAGKPGGAVRPGEEVAS</sequence>
<dbReference type="EMBL" id="JBFTWV010000019">
    <property type="protein sequence ID" value="KAL2797431.1"/>
    <property type="molecule type" value="Genomic_DNA"/>
</dbReference>
<dbReference type="InterPro" id="IPR002227">
    <property type="entry name" value="Tyrosinase_Cu-bd"/>
</dbReference>
<evidence type="ECO:0000256" key="8">
    <source>
        <dbReference type="ARBA" id="ARBA00023101"/>
    </source>
</evidence>
<comment type="cofactor">
    <cofactor evidence="1">
        <name>Cu(2+)</name>
        <dbReference type="ChEBI" id="CHEBI:29036"/>
    </cofactor>
</comment>
<dbReference type="SUPFAM" id="SSF48056">
    <property type="entry name" value="Di-copper centre-containing domain"/>
    <property type="match status" value="1"/>
</dbReference>
<proteinExistence type="inferred from homology"/>
<keyword evidence="7" id="KW-0503">Monooxygenase</keyword>
<gene>
    <name evidence="14" type="ORF">BJX66DRAFT_297781</name>
</gene>
<reference evidence="14 15" key="1">
    <citation type="submission" date="2024-07" db="EMBL/GenBank/DDBJ databases">
        <title>Section-level genome sequencing and comparative genomics of Aspergillus sections Usti and Cavernicolus.</title>
        <authorList>
            <consortium name="Lawrence Berkeley National Laboratory"/>
            <person name="Nybo J.L."/>
            <person name="Vesth T.C."/>
            <person name="Theobald S."/>
            <person name="Frisvad J.C."/>
            <person name="Larsen T.O."/>
            <person name="Kjaerboelling I."/>
            <person name="Rothschild-Mancinelli K."/>
            <person name="Lyhne E.K."/>
            <person name="Kogle M.E."/>
            <person name="Barry K."/>
            <person name="Clum A."/>
            <person name="Na H."/>
            <person name="Ledsgaard L."/>
            <person name="Lin J."/>
            <person name="Lipzen A."/>
            <person name="Kuo A."/>
            <person name="Riley R."/>
            <person name="Mondo S."/>
            <person name="Labutti K."/>
            <person name="Haridas S."/>
            <person name="Pangalinan J."/>
            <person name="Salamov A.A."/>
            <person name="Simmons B.A."/>
            <person name="Magnuson J.K."/>
            <person name="Chen J."/>
            <person name="Drula E."/>
            <person name="Henrissat B."/>
            <person name="Wiebenga A."/>
            <person name="Lubbers R.J."/>
            <person name="Gomes A.C."/>
            <person name="Makela M.R."/>
            <person name="Stajich J."/>
            <person name="Grigoriev I.V."/>
            <person name="Mortensen U.H."/>
            <person name="De Vries R.P."/>
            <person name="Baker S.E."/>
            <person name="Andersen M.R."/>
        </authorList>
    </citation>
    <scope>NUCLEOTIDE SEQUENCE [LARGE SCALE GENOMIC DNA]</scope>
    <source>
        <strain evidence="14 15">CBS 209.92</strain>
    </source>
</reference>
<evidence type="ECO:0000313" key="14">
    <source>
        <dbReference type="EMBL" id="KAL2797431.1"/>
    </source>
</evidence>
<evidence type="ECO:0000256" key="3">
    <source>
        <dbReference type="ARBA" id="ARBA00011906"/>
    </source>
</evidence>
<dbReference type="Gene3D" id="2.60.310.20">
    <property type="match status" value="1"/>
</dbReference>
<keyword evidence="8" id="KW-0470">Melanin biosynthesis</keyword>
<dbReference type="PROSITE" id="PS00498">
    <property type="entry name" value="TYROSINASE_2"/>
    <property type="match status" value="1"/>
</dbReference>
<dbReference type="Pfam" id="PF18132">
    <property type="entry name" value="Tyrosinase_C"/>
    <property type="match status" value="1"/>
</dbReference>
<evidence type="ECO:0000256" key="1">
    <source>
        <dbReference type="ARBA" id="ARBA00001973"/>
    </source>
</evidence>
<evidence type="ECO:0000256" key="9">
    <source>
        <dbReference type="ARBA" id="ARBA00048233"/>
    </source>
</evidence>
<evidence type="ECO:0000256" key="11">
    <source>
        <dbReference type="SAM" id="MobiDB-lite"/>
    </source>
</evidence>
<comment type="catalytic activity">
    <reaction evidence="10">
        <text>L-tyrosine + O2 = L-dopaquinone + H2O</text>
        <dbReference type="Rhea" id="RHEA:18117"/>
        <dbReference type="ChEBI" id="CHEBI:15377"/>
        <dbReference type="ChEBI" id="CHEBI:15379"/>
        <dbReference type="ChEBI" id="CHEBI:57924"/>
        <dbReference type="ChEBI" id="CHEBI:58315"/>
        <dbReference type="EC" id="1.14.18.1"/>
    </reaction>
</comment>
<keyword evidence="5" id="KW-0560">Oxidoreductase</keyword>
<dbReference type="PANTHER" id="PTHR11474">
    <property type="entry name" value="TYROSINASE FAMILY MEMBER"/>
    <property type="match status" value="1"/>
</dbReference>
<evidence type="ECO:0000259" key="12">
    <source>
        <dbReference type="PROSITE" id="PS00497"/>
    </source>
</evidence>
<comment type="catalytic activity">
    <reaction evidence="9">
        <text>2 L-dopa + O2 = 2 L-dopaquinone + 2 H2O</text>
        <dbReference type="Rhea" id="RHEA:34287"/>
        <dbReference type="ChEBI" id="CHEBI:15377"/>
        <dbReference type="ChEBI" id="CHEBI:15379"/>
        <dbReference type="ChEBI" id="CHEBI:57504"/>
        <dbReference type="ChEBI" id="CHEBI:57924"/>
        <dbReference type="EC" id="1.14.18.1"/>
    </reaction>
</comment>